<feature type="transmembrane region" description="Helical" evidence="8">
    <location>
        <begin position="692"/>
        <end position="712"/>
    </location>
</feature>
<evidence type="ECO:0000313" key="11">
    <source>
        <dbReference type="Proteomes" id="UP000325902"/>
    </source>
</evidence>
<dbReference type="InterPro" id="IPR036259">
    <property type="entry name" value="MFS_trans_sf"/>
</dbReference>
<dbReference type="PROSITE" id="PS50850">
    <property type="entry name" value="MFS"/>
    <property type="match status" value="1"/>
</dbReference>
<keyword evidence="4 8" id="KW-0812">Transmembrane</keyword>
<gene>
    <name evidence="10" type="primary">STP10</name>
    <name evidence="10" type="ORF">DBV05_g865</name>
</gene>
<dbReference type="InterPro" id="IPR003663">
    <property type="entry name" value="Sugar/inositol_transpt"/>
</dbReference>
<feature type="transmembrane region" description="Helical" evidence="8">
    <location>
        <begin position="927"/>
        <end position="947"/>
    </location>
</feature>
<feature type="domain" description="Major facilitator superfamily (MFS) profile" evidence="9">
    <location>
        <begin position="618"/>
        <end position="1083"/>
    </location>
</feature>
<feature type="transmembrane region" description="Helical" evidence="8">
    <location>
        <begin position="661"/>
        <end position="680"/>
    </location>
</feature>
<evidence type="ECO:0000259" key="9">
    <source>
        <dbReference type="PROSITE" id="PS50850"/>
    </source>
</evidence>
<evidence type="ECO:0000256" key="6">
    <source>
        <dbReference type="ARBA" id="ARBA00023136"/>
    </source>
</evidence>
<dbReference type="InterPro" id="IPR005829">
    <property type="entry name" value="Sugar_transporter_CS"/>
</dbReference>
<feature type="transmembrane region" description="Helical" evidence="8">
    <location>
        <begin position="614"/>
        <end position="641"/>
    </location>
</feature>
<feature type="transmembrane region" description="Helical" evidence="8">
    <location>
        <begin position="751"/>
        <end position="770"/>
    </location>
</feature>
<dbReference type="PANTHER" id="PTHR48022:SF14">
    <property type="entry name" value="MAJOR FACILITATOR SUPERFAMILY (MFS) PROFILE DOMAIN-CONTAINING PROTEIN-RELATED"/>
    <property type="match status" value="1"/>
</dbReference>
<reference evidence="10 11" key="1">
    <citation type="journal article" date="2019" name="Sci. Rep.">
        <title>A multi-omics analysis of the grapevine pathogen Lasiodiplodia theobromae reveals that temperature affects the expression of virulence- and pathogenicity-related genes.</title>
        <authorList>
            <person name="Felix C."/>
            <person name="Meneses R."/>
            <person name="Goncalves M.F.M."/>
            <person name="Tilleman L."/>
            <person name="Duarte A.S."/>
            <person name="Jorrin-Novo J.V."/>
            <person name="Van de Peer Y."/>
            <person name="Deforce D."/>
            <person name="Van Nieuwerburgh F."/>
            <person name="Esteves A.C."/>
            <person name="Alves A."/>
        </authorList>
    </citation>
    <scope>NUCLEOTIDE SEQUENCE [LARGE SCALE GENOMIC DNA]</scope>
    <source>
        <strain evidence="10 11">LA-SOL3</strain>
    </source>
</reference>
<dbReference type="InterPro" id="IPR005828">
    <property type="entry name" value="MFS_sugar_transport-like"/>
</dbReference>
<sequence length="1124" mass="123673">MPIAEGISQLKWYWFGGSRPLIDLERFDAASRGPAGSLFLLFDARKHYLASLGSFIMVAALAVDPFSQQIIQYFDCMQPDSSVTASIPKTNRYSTGGMHTGAGQSTLDGPTQVAVMMGLLNPPDNSSTSISVDCPTGNCTFPADDGATFSTLAMCYSCTDISASVSVNDTEVPTNYTLASGAWAGQQVLASTSTARSSDYGDAVYTFEALMLNYASSCNTDESEAASTTECTYPETPFAVRCSLLPCLQTYGANVTQSTYNETLISSTNLPQSFSSTNAYMWSLATDSVLQNGTWSSCNASTSPSSTNTVAVETTNKTSLEGKATDVSYYPDTCIWAYNHSAANPLRIFLANMFMDNMLQFYATPAATEGDLWLENLYRNGTADMDSVNKYMDGLATSLSANIRTRGDDTLGSGYATGTPMVSKTCVRVRWGWIALPASLLALALGFLVALMVVVRKWEAEQGHRVGAWKSSALVPLFHGLDDETIEKHRQSARGDAAAAADDDGFSSAISRHEMQDVARRMRVQLRYEGDGLKFVDAYSDSEVKGKPAEEPIEYPKAEMSTNQSPSHGADPVEKEAGVYSDPKNTREHTEDTMVELREAYVKSGFMGMFQSKYVVLCAFVVRLGGFLFGYDQGVISIILVMDQFLDRFPRVSDTASGGGFWKGFMTAMIQLGALIGAINQGWLAERISRKYSIVVAVVIFVIGSSIQTGAVDYAMLVVGRLIGGIGVGMLSMVVPLYISEVSPPEIRGSLLVLEEFSIVFGIIVAYWITFGTRYIDNEWSYRLPFLLQIFPALLLGVSVLWIPFSPRWLASKGRNEECLAALCKLRNLPADDPRVQAEWLDIRAEVAFHREVAEKKHPHLFTQTARSAWAKVKLELTSYLDCFRQGYWRRTMLGIMIMFFQQFVGINALIYYAPSLFETMGIGYDMRLVLAGVLNITQLVGVSTSLYTMDAYGRRPLLLFGSACMTVCHLIIAVLVGLYFNSWENNKDKGWVAVAFLFAYMLVFGMTWGPVPWAMPSEIFPSSIRAKGVAWSTCSNWLNNFIIGLITPPLIQNTNGFGAYTFFAVFCLISLIWSYLCVPETKGRSLEDMDHVFKDRTGTEDRVRRREIAAELKERDTLGAGVA</sequence>
<dbReference type="PANTHER" id="PTHR48022">
    <property type="entry name" value="PLASTIDIC GLUCOSE TRANSPORTER 4"/>
    <property type="match status" value="1"/>
</dbReference>
<name>A0A5N5DSB4_9PEZI</name>
<evidence type="ECO:0000256" key="5">
    <source>
        <dbReference type="ARBA" id="ARBA00022989"/>
    </source>
</evidence>
<evidence type="ECO:0000256" key="3">
    <source>
        <dbReference type="ARBA" id="ARBA00022448"/>
    </source>
</evidence>
<accession>A0A5N5DSB4</accession>
<keyword evidence="5 8" id="KW-1133">Transmembrane helix</keyword>
<dbReference type="GO" id="GO:0016020">
    <property type="term" value="C:membrane"/>
    <property type="evidence" value="ECO:0007669"/>
    <property type="project" value="UniProtKB-SubCell"/>
</dbReference>
<evidence type="ECO:0000256" key="7">
    <source>
        <dbReference type="SAM" id="MobiDB-lite"/>
    </source>
</evidence>
<evidence type="ECO:0000313" key="10">
    <source>
        <dbReference type="EMBL" id="KAB2580647.1"/>
    </source>
</evidence>
<dbReference type="EMBL" id="VCHE01000003">
    <property type="protein sequence ID" value="KAB2580647.1"/>
    <property type="molecule type" value="Genomic_DNA"/>
</dbReference>
<dbReference type="Gene3D" id="1.20.1250.20">
    <property type="entry name" value="MFS general substrate transporter like domains"/>
    <property type="match status" value="1"/>
</dbReference>
<evidence type="ECO:0000256" key="2">
    <source>
        <dbReference type="ARBA" id="ARBA00010992"/>
    </source>
</evidence>
<feature type="transmembrane region" description="Helical" evidence="8">
    <location>
        <begin position="1030"/>
        <end position="1052"/>
    </location>
</feature>
<comment type="caution">
    <text evidence="10">The sequence shown here is derived from an EMBL/GenBank/DDBJ whole genome shotgun (WGS) entry which is preliminary data.</text>
</comment>
<dbReference type="AlphaFoldDB" id="A0A5N5DSB4"/>
<feature type="region of interest" description="Disordered" evidence="7">
    <location>
        <begin position="555"/>
        <end position="590"/>
    </location>
</feature>
<protein>
    <submittedName>
        <fullName evidence="10">Sugar transport protein 10</fullName>
    </submittedName>
</protein>
<proteinExistence type="inferred from homology"/>
<dbReference type="Pfam" id="PF00083">
    <property type="entry name" value="Sugar_tr"/>
    <property type="match status" value="1"/>
</dbReference>
<evidence type="ECO:0000256" key="1">
    <source>
        <dbReference type="ARBA" id="ARBA00004141"/>
    </source>
</evidence>
<dbReference type="PRINTS" id="PR00171">
    <property type="entry name" value="SUGRTRNSPORT"/>
</dbReference>
<evidence type="ECO:0000256" key="8">
    <source>
        <dbReference type="SAM" id="Phobius"/>
    </source>
</evidence>
<feature type="transmembrane region" description="Helical" evidence="8">
    <location>
        <begin position="782"/>
        <end position="805"/>
    </location>
</feature>
<keyword evidence="11" id="KW-1185">Reference proteome</keyword>
<dbReference type="InterPro" id="IPR050360">
    <property type="entry name" value="MFS_Sugar_Transporters"/>
</dbReference>
<dbReference type="SUPFAM" id="SSF103473">
    <property type="entry name" value="MFS general substrate transporter"/>
    <property type="match status" value="1"/>
</dbReference>
<feature type="transmembrane region" description="Helical" evidence="8">
    <location>
        <begin position="718"/>
        <end position="739"/>
    </location>
</feature>
<dbReference type="Proteomes" id="UP000325902">
    <property type="component" value="Unassembled WGS sequence"/>
</dbReference>
<keyword evidence="6 8" id="KW-0472">Membrane</keyword>
<comment type="subcellular location">
    <subcellularLocation>
        <location evidence="1">Membrane</location>
        <topology evidence="1">Multi-pass membrane protein</topology>
    </subcellularLocation>
</comment>
<comment type="similarity">
    <text evidence="2">Belongs to the major facilitator superfamily. Sugar transporter (TC 2.A.1.1) family.</text>
</comment>
<evidence type="ECO:0000256" key="4">
    <source>
        <dbReference type="ARBA" id="ARBA00022692"/>
    </source>
</evidence>
<dbReference type="PROSITE" id="PS00217">
    <property type="entry name" value="SUGAR_TRANSPORT_2"/>
    <property type="match status" value="1"/>
</dbReference>
<feature type="transmembrane region" description="Helical" evidence="8">
    <location>
        <begin position="959"/>
        <end position="980"/>
    </location>
</feature>
<feature type="transmembrane region" description="Helical" evidence="8">
    <location>
        <begin position="894"/>
        <end position="915"/>
    </location>
</feature>
<feature type="transmembrane region" description="Helical" evidence="8">
    <location>
        <begin position="1058"/>
        <end position="1079"/>
    </location>
</feature>
<keyword evidence="3" id="KW-0813">Transport</keyword>
<dbReference type="OrthoDB" id="8120565at2759"/>
<dbReference type="GO" id="GO:0005351">
    <property type="term" value="F:carbohydrate:proton symporter activity"/>
    <property type="evidence" value="ECO:0007669"/>
    <property type="project" value="TreeGrafter"/>
</dbReference>
<dbReference type="InterPro" id="IPR021514">
    <property type="entry name" value="DUF3176"/>
</dbReference>
<feature type="transmembrane region" description="Helical" evidence="8">
    <location>
        <begin position="431"/>
        <end position="455"/>
    </location>
</feature>
<dbReference type="FunFam" id="1.20.1250.20:FF:000026">
    <property type="entry name" value="MFS quinate transporter QutD"/>
    <property type="match status" value="1"/>
</dbReference>
<dbReference type="PROSITE" id="PS00216">
    <property type="entry name" value="SUGAR_TRANSPORT_1"/>
    <property type="match status" value="1"/>
</dbReference>
<feature type="transmembrane region" description="Helical" evidence="8">
    <location>
        <begin position="992"/>
        <end position="1009"/>
    </location>
</feature>
<dbReference type="Pfam" id="PF11374">
    <property type="entry name" value="DUF3176"/>
    <property type="match status" value="1"/>
</dbReference>
<dbReference type="InterPro" id="IPR020846">
    <property type="entry name" value="MFS_dom"/>
</dbReference>
<keyword evidence="10" id="KW-0762">Sugar transport</keyword>
<organism evidence="10 11">
    <name type="scientific">Lasiodiplodia theobromae</name>
    <dbReference type="NCBI Taxonomy" id="45133"/>
    <lineage>
        <taxon>Eukaryota</taxon>
        <taxon>Fungi</taxon>
        <taxon>Dikarya</taxon>
        <taxon>Ascomycota</taxon>
        <taxon>Pezizomycotina</taxon>
        <taxon>Dothideomycetes</taxon>
        <taxon>Dothideomycetes incertae sedis</taxon>
        <taxon>Botryosphaeriales</taxon>
        <taxon>Botryosphaeriaceae</taxon>
        <taxon>Lasiodiplodia</taxon>
    </lineage>
</organism>